<evidence type="ECO:0000313" key="3">
    <source>
        <dbReference type="Proteomes" id="UP001185069"/>
    </source>
</evidence>
<sequence length="361" mass="36097">MKKSVLSLAGAVSVGVVALGLIGSSAAVADPGSATDYRTYAAVGSDTTQSVWNGLANGTVSPSVASWDAFPPAPSATIQTKSSGPSFNRPQGSGAGVQALSASFDASNHNYQGVDITNQVDFARSSSGAAKDGTDLTYLPFARDAVSLAVKTSAAGSVDVSTQQLANIYSCVAGANTITVGTTTVTVNAKLPQASSGTRAFFLKAIGVATPGSCVTTVGAENDGGQLTANGDVIPFSAAQWIGQKNGVATNTITNDEILASVNTLAPTAGSGSSLTPGALYGSTSAEPSTAAGTFARDTYNVVTTAAYTSNSALATTVLKSDLKKPAAINLIKSYGFLTLSYVGDPTVGAGLASHQSKFKH</sequence>
<reference evidence="2 3" key="1">
    <citation type="submission" date="2023-07" db="EMBL/GenBank/DDBJ databases">
        <title>Sequencing the genomes of 1000 actinobacteria strains.</title>
        <authorList>
            <person name="Klenk H.-P."/>
        </authorList>
    </citation>
    <scope>NUCLEOTIDE SEQUENCE [LARGE SCALE GENOMIC DNA]</scope>
    <source>
        <strain evidence="2 3">DSM 14555</strain>
    </source>
</reference>
<evidence type="ECO:0000256" key="1">
    <source>
        <dbReference type="SAM" id="SignalP"/>
    </source>
</evidence>
<dbReference type="EMBL" id="JAVDQF010000001">
    <property type="protein sequence ID" value="MDR6268814.1"/>
    <property type="molecule type" value="Genomic_DNA"/>
</dbReference>
<accession>A0ABU1J9H9</accession>
<feature type="signal peptide" evidence="1">
    <location>
        <begin position="1"/>
        <end position="29"/>
    </location>
</feature>
<protein>
    <submittedName>
        <fullName evidence="2">ABC-type phosphate transport system substrate-binding protein</fullName>
    </submittedName>
</protein>
<keyword evidence="3" id="KW-1185">Reference proteome</keyword>
<dbReference type="SUPFAM" id="SSF53850">
    <property type="entry name" value="Periplasmic binding protein-like II"/>
    <property type="match status" value="1"/>
</dbReference>
<gene>
    <name evidence="2" type="ORF">JOE69_001052</name>
</gene>
<evidence type="ECO:0000313" key="2">
    <source>
        <dbReference type="EMBL" id="MDR6268814.1"/>
    </source>
</evidence>
<keyword evidence="1" id="KW-0732">Signal</keyword>
<feature type="chain" id="PRO_5045921395" evidence="1">
    <location>
        <begin position="30"/>
        <end position="361"/>
    </location>
</feature>
<organism evidence="2 3">
    <name type="scientific">Arthrobacter russicus</name>
    <dbReference type="NCBI Taxonomy" id="172040"/>
    <lineage>
        <taxon>Bacteria</taxon>
        <taxon>Bacillati</taxon>
        <taxon>Actinomycetota</taxon>
        <taxon>Actinomycetes</taxon>
        <taxon>Micrococcales</taxon>
        <taxon>Micrococcaceae</taxon>
        <taxon>Arthrobacter</taxon>
    </lineage>
</organism>
<dbReference type="RefSeq" id="WP_296365392.1">
    <property type="nucleotide sequence ID" value="NZ_BAAAHY010000006.1"/>
</dbReference>
<name>A0ABU1J9H9_9MICC</name>
<proteinExistence type="predicted"/>
<dbReference type="Proteomes" id="UP001185069">
    <property type="component" value="Unassembled WGS sequence"/>
</dbReference>
<comment type="caution">
    <text evidence="2">The sequence shown here is derived from an EMBL/GenBank/DDBJ whole genome shotgun (WGS) entry which is preliminary data.</text>
</comment>